<evidence type="ECO:0000313" key="14">
    <source>
        <dbReference type="EMBL" id="ASJ56819.1"/>
    </source>
</evidence>
<dbReference type="CDD" id="cd05008">
    <property type="entry name" value="SIS_GlmS_GlmD_1"/>
    <property type="match status" value="1"/>
</dbReference>
<dbReference type="InterPro" id="IPR046348">
    <property type="entry name" value="SIS_dom_sf"/>
</dbReference>
<comment type="function">
    <text evidence="10">Catalyzes the first step in hexosamine metabolism, converting fructose-6P into glucosamine-6P using glutamine as a nitrogen source.</text>
</comment>
<evidence type="ECO:0000256" key="8">
    <source>
        <dbReference type="ARBA" id="ARBA00022737"/>
    </source>
</evidence>
<evidence type="ECO:0000313" key="15">
    <source>
        <dbReference type="Proteomes" id="UP000197781"/>
    </source>
</evidence>
<dbReference type="GO" id="GO:0006487">
    <property type="term" value="P:protein N-linked glycosylation"/>
    <property type="evidence" value="ECO:0007669"/>
    <property type="project" value="TreeGrafter"/>
</dbReference>
<evidence type="ECO:0000256" key="1">
    <source>
        <dbReference type="ARBA" id="ARBA00001031"/>
    </source>
</evidence>
<dbReference type="InterPro" id="IPR001347">
    <property type="entry name" value="SIS_dom"/>
</dbReference>
<dbReference type="InterPro" id="IPR035466">
    <property type="entry name" value="GlmS/AgaS_SIS"/>
</dbReference>
<dbReference type="Gene3D" id="3.60.20.10">
    <property type="entry name" value="Glutamine Phosphoribosylpyrophosphate, subunit 1, domain 1"/>
    <property type="match status" value="1"/>
</dbReference>
<dbReference type="PROSITE" id="PS51464">
    <property type="entry name" value="SIS"/>
    <property type="match status" value="2"/>
</dbReference>
<dbReference type="HAMAP" id="MF_00164">
    <property type="entry name" value="GlmS"/>
    <property type="match status" value="1"/>
</dbReference>
<evidence type="ECO:0000256" key="6">
    <source>
        <dbReference type="ARBA" id="ARBA00022576"/>
    </source>
</evidence>
<dbReference type="Proteomes" id="UP000197781">
    <property type="component" value="Chromosome"/>
</dbReference>
<dbReference type="SUPFAM" id="SSF53697">
    <property type="entry name" value="SIS domain"/>
    <property type="match status" value="1"/>
</dbReference>
<dbReference type="Pfam" id="PF01380">
    <property type="entry name" value="SIS"/>
    <property type="match status" value="2"/>
</dbReference>
<dbReference type="SUPFAM" id="SSF56235">
    <property type="entry name" value="N-terminal nucleophile aminohydrolases (Ntn hydrolases)"/>
    <property type="match status" value="1"/>
</dbReference>
<dbReference type="RefSeq" id="WP_088910303.1">
    <property type="nucleotide sequence ID" value="NZ_CP018145.1"/>
</dbReference>
<dbReference type="NCBIfam" id="NF001484">
    <property type="entry name" value="PRK00331.1"/>
    <property type="match status" value="1"/>
</dbReference>
<reference evidence="14 15" key="1">
    <citation type="submission" date="2016-11" db="EMBL/GenBank/DDBJ databases">
        <authorList>
            <person name="Jaros S."/>
            <person name="Januszkiewicz K."/>
            <person name="Wedrychowicz H."/>
        </authorList>
    </citation>
    <scope>NUCLEOTIDE SEQUENCE [LARGE SCALE GENOMIC DNA]</scope>
    <source>
        <strain evidence="14 15">NF2</strain>
    </source>
</reference>
<keyword evidence="9" id="KW-0315">Glutamine amidotransferase</keyword>
<name>A0A220MQ20_9BACL</name>
<dbReference type="AlphaFoldDB" id="A0A220MQ20"/>
<feature type="active site" description="Nucleophile; for GATase activity" evidence="10">
    <location>
        <position position="2"/>
    </location>
</feature>
<evidence type="ECO:0000259" key="13">
    <source>
        <dbReference type="PROSITE" id="PS51464"/>
    </source>
</evidence>
<proteinExistence type="inferred from homology"/>
<dbReference type="InterPro" id="IPR017932">
    <property type="entry name" value="GATase_2_dom"/>
</dbReference>
<dbReference type="FunFam" id="3.60.20.10:FF:000006">
    <property type="entry name" value="Glutamine--fructose-6-phosphate aminotransferase [isomerizing]"/>
    <property type="match status" value="1"/>
</dbReference>
<evidence type="ECO:0000256" key="5">
    <source>
        <dbReference type="ARBA" id="ARBA00022490"/>
    </source>
</evidence>
<feature type="domain" description="Glutamine amidotransferase type-2" evidence="12">
    <location>
        <begin position="2"/>
        <end position="217"/>
    </location>
</feature>
<dbReference type="Gene3D" id="3.40.50.10490">
    <property type="entry name" value="Glucose-6-phosphate isomerase like protein, domain 1"/>
    <property type="match status" value="2"/>
</dbReference>
<evidence type="ECO:0000256" key="9">
    <source>
        <dbReference type="ARBA" id="ARBA00022962"/>
    </source>
</evidence>
<organism evidence="14 15">
    <name type="scientific">Brevibacillus formosus</name>
    <dbReference type="NCBI Taxonomy" id="54913"/>
    <lineage>
        <taxon>Bacteria</taxon>
        <taxon>Bacillati</taxon>
        <taxon>Bacillota</taxon>
        <taxon>Bacilli</taxon>
        <taxon>Bacillales</taxon>
        <taxon>Paenibacillaceae</taxon>
        <taxon>Brevibacillus</taxon>
    </lineage>
</organism>
<dbReference type="InterPro" id="IPR035490">
    <property type="entry name" value="GlmS/FrlB_SIS"/>
</dbReference>
<dbReference type="KEGG" id="bfm:BP422_26840"/>
<dbReference type="FunFam" id="3.40.50.10490:FF:000001">
    <property type="entry name" value="Glutamine--fructose-6-phosphate aminotransferase [isomerizing]"/>
    <property type="match status" value="1"/>
</dbReference>
<dbReference type="EC" id="2.6.1.16" evidence="3 10"/>
<feature type="initiator methionine" description="Removed" evidence="10">
    <location>
        <position position="1"/>
    </location>
</feature>
<feature type="active site" description="For Fru-6P isomerization activity" evidence="10">
    <location>
        <position position="605"/>
    </location>
</feature>
<dbReference type="PANTHER" id="PTHR10937:SF0">
    <property type="entry name" value="GLUTAMINE--FRUCTOSE-6-PHOSPHATE TRANSAMINASE (ISOMERIZING)"/>
    <property type="match status" value="1"/>
</dbReference>
<dbReference type="GO" id="GO:0097367">
    <property type="term" value="F:carbohydrate derivative binding"/>
    <property type="evidence" value="ECO:0007669"/>
    <property type="project" value="InterPro"/>
</dbReference>
<dbReference type="CDD" id="cd05009">
    <property type="entry name" value="SIS_GlmS_GlmD_2"/>
    <property type="match status" value="1"/>
</dbReference>
<dbReference type="EMBL" id="CP018145">
    <property type="protein sequence ID" value="ASJ56819.1"/>
    <property type="molecule type" value="Genomic_DNA"/>
</dbReference>
<dbReference type="CDD" id="cd00714">
    <property type="entry name" value="GFAT"/>
    <property type="match status" value="1"/>
</dbReference>
<gene>
    <name evidence="10" type="primary">glmS</name>
    <name evidence="14" type="ORF">BP422_26840</name>
</gene>
<dbReference type="InterPro" id="IPR005855">
    <property type="entry name" value="GFAT"/>
</dbReference>
<evidence type="ECO:0000259" key="12">
    <source>
        <dbReference type="PROSITE" id="PS51278"/>
    </source>
</evidence>
<dbReference type="GO" id="GO:0006047">
    <property type="term" value="P:UDP-N-acetylglucosamine metabolic process"/>
    <property type="evidence" value="ECO:0007669"/>
    <property type="project" value="TreeGrafter"/>
</dbReference>
<sequence length="610" mass="66654">MCGIVGYIGNKQAQDIVIGGLRKLEYRGYDSAGVAVVNENGLDYSKAQGRLAVLESRLESKPLTGSMGIGHTRWATHGKPSDENSHPHTDEKAAFAVVHNGIIENFLPLKEELLAKGYTFTSETDTEVIAHLLADMYDGDIVSTARRAVQRMRGAYALGIMTEHEPDKLVAIRLASPLVVGVGQGESFIGSDIPAILEHTRDVYILNEGEMAVLTRDGVELMNAETGEKIERELFHVEWDLVQAEKGGYDSFMLKEMHEQPQAVRDTMGARIDEDNKRVILPELKMSDAELATYDRIYIVACGTSMHAGLVGKDVIEKWTRVPVEVAVASEFRYRDPIYTDKTLMIVISQSGETADTLAALREAKKSNVKVLAITNVVGSSVAREADEVIFTWAGPEVAVASTKAYTSQVVALYLFSLYLAQVKGTMAAAEVAEVVEHLSEIPGKIASMLKDDDQIRRFAEGTKEVSSLFFIGRSLDYAVSLEGSLKLKEISYIHSEAYPAGELKHGTLALIEDNVPVVALATQPDIYEKTVSNIVEVKARGAHVLGFATEGNHDLAKSVDEVIYMPATLPMLTPILTVIPLQLLAYYASVARGLDVDKPRNLAKSVTVE</sequence>
<keyword evidence="8" id="KW-0677">Repeat</keyword>
<accession>A0A220MQ20</accession>
<evidence type="ECO:0000256" key="4">
    <source>
        <dbReference type="ARBA" id="ARBA00016090"/>
    </source>
</evidence>
<keyword evidence="5 10" id="KW-0963">Cytoplasm</keyword>
<dbReference type="Pfam" id="PF13522">
    <property type="entry name" value="GATase_6"/>
    <property type="match status" value="1"/>
</dbReference>
<feature type="domain" description="SIS" evidence="13">
    <location>
        <begin position="287"/>
        <end position="426"/>
    </location>
</feature>
<keyword evidence="6 10" id="KW-0032">Aminotransferase</keyword>
<dbReference type="InterPro" id="IPR047084">
    <property type="entry name" value="GFAT_N"/>
</dbReference>
<dbReference type="GO" id="GO:0005829">
    <property type="term" value="C:cytosol"/>
    <property type="evidence" value="ECO:0007669"/>
    <property type="project" value="TreeGrafter"/>
</dbReference>
<dbReference type="PANTHER" id="PTHR10937">
    <property type="entry name" value="GLUCOSAMINE--FRUCTOSE-6-PHOSPHATE AMINOTRANSFERASE, ISOMERIZING"/>
    <property type="match status" value="1"/>
</dbReference>
<keyword evidence="7 10" id="KW-0808">Transferase</keyword>
<comment type="catalytic activity">
    <reaction evidence="1 10">
        <text>D-fructose 6-phosphate + L-glutamine = D-glucosamine 6-phosphate + L-glutamate</text>
        <dbReference type="Rhea" id="RHEA:13237"/>
        <dbReference type="ChEBI" id="CHEBI:29985"/>
        <dbReference type="ChEBI" id="CHEBI:58359"/>
        <dbReference type="ChEBI" id="CHEBI:58725"/>
        <dbReference type="ChEBI" id="CHEBI:61527"/>
        <dbReference type="EC" id="2.6.1.16"/>
    </reaction>
</comment>
<evidence type="ECO:0000256" key="3">
    <source>
        <dbReference type="ARBA" id="ARBA00012916"/>
    </source>
</evidence>
<dbReference type="NCBIfam" id="TIGR01135">
    <property type="entry name" value="glmS"/>
    <property type="match status" value="1"/>
</dbReference>
<protein>
    <recommendedName>
        <fullName evidence="4 10">Glutamine--fructose-6-phosphate aminotransferase [isomerizing]</fullName>
        <ecNumber evidence="3 10">2.6.1.16</ecNumber>
    </recommendedName>
    <alternativeName>
        <fullName evidence="10">D-fructose-6-phosphate amidotransferase</fullName>
    </alternativeName>
    <alternativeName>
        <fullName evidence="10">GFAT</fullName>
    </alternativeName>
    <alternativeName>
        <fullName evidence="10">Glucosamine-6-phosphate synthase</fullName>
    </alternativeName>
    <alternativeName>
        <fullName evidence="10">Hexosephosphate aminotransferase</fullName>
    </alternativeName>
    <alternativeName>
        <fullName evidence="10">L-glutamine--D-fructose-6-phosphate amidotransferase</fullName>
    </alternativeName>
</protein>
<dbReference type="InterPro" id="IPR029055">
    <property type="entry name" value="Ntn_hydrolases_N"/>
</dbReference>
<comment type="subcellular location">
    <subcellularLocation>
        <location evidence="2 10">Cytoplasm</location>
    </subcellularLocation>
</comment>
<evidence type="ECO:0000256" key="2">
    <source>
        <dbReference type="ARBA" id="ARBA00004496"/>
    </source>
</evidence>
<dbReference type="PROSITE" id="PS51278">
    <property type="entry name" value="GATASE_TYPE_2"/>
    <property type="match status" value="1"/>
</dbReference>
<evidence type="ECO:0000256" key="11">
    <source>
        <dbReference type="SAM" id="MobiDB-lite"/>
    </source>
</evidence>
<evidence type="ECO:0000256" key="10">
    <source>
        <dbReference type="HAMAP-Rule" id="MF_00164"/>
    </source>
</evidence>
<feature type="domain" description="SIS" evidence="13">
    <location>
        <begin position="459"/>
        <end position="600"/>
    </location>
</feature>
<dbReference type="GO" id="GO:0004360">
    <property type="term" value="F:glutamine-fructose-6-phosphate transaminase (isomerizing) activity"/>
    <property type="evidence" value="ECO:0007669"/>
    <property type="project" value="UniProtKB-UniRule"/>
</dbReference>
<dbReference type="GO" id="GO:0006002">
    <property type="term" value="P:fructose 6-phosphate metabolic process"/>
    <property type="evidence" value="ECO:0007669"/>
    <property type="project" value="TreeGrafter"/>
</dbReference>
<dbReference type="GO" id="GO:0005975">
    <property type="term" value="P:carbohydrate metabolic process"/>
    <property type="evidence" value="ECO:0007669"/>
    <property type="project" value="UniProtKB-UniRule"/>
</dbReference>
<comment type="subunit">
    <text evidence="10">Homodimer.</text>
</comment>
<evidence type="ECO:0000256" key="7">
    <source>
        <dbReference type="ARBA" id="ARBA00022679"/>
    </source>
</evidence>
<feature type="region of interest" description="Disordered" evidence="11">
    <location>
        <begin position="69"/>
        <end position="88"/>
    </location>
</feature>
<feature type="compositionally biased region" description="Basic and acidic residues" evidence="11">
    <location>
        <begin position="79"/>
        <end position="88"/>
    </location>
</feature>